<evidence type="ECO:0000259" key="9">
    <source>
        <dbReference type="Pfam" id="PF21082"/>
    </source>
</evidence>
<feature type="transmembrane region" description="Helical" evidence="7">
    <location>
        <begin position="188"/>
        <end position="216"/>
    </location>
</feature>
<feature type="transmembrane region" description="Helical" evidence="7">
    <location>
        <begin position="252"/>
        <end position="269"/>
    </location>
</feature>
<feature type="transmembrane region" description="Helical" evidence="7">
    <location>
        <begin position="281"/>
        <end position="300"/>
    </location>
</feature>
<feature type="transmembrane region" description="Helical" evidence="7">
    <location>
        <begin position="64"/>
        <end position="86"/>
    </location>
</feature>
<proteinExistence type="inferred from homology"/>
<dbReference type="InterPro" id="IPR010920">
    <property type="entry name" value="LSM_dom_sf"/>
</dbReference>
<feature type="transmembrane region" description="Helical" evidence="7">
    <location>
        <begin position="350"/>
        <end position="371"/>
    </location>
</feature>
<evidence type="ECO:0000256" key="4">
    <source>
        <dbReference type="ARBA" id="ARBA00022692"/>
    </source>
</evidence>
<evidence type="ECO:0000256" key="6">
    <source>
        <dbReference type="ARBA" id="ARBA00023136"/>
    </source>
</evidence>
<feature type="transmembrane region" description="Helical" evidence="7">
    <location>
        <begin position="321"/>
        <end position="344"/>
    </location>
</feature>
<feature type="transmembrane region" description="Helical" evidence="7">
    <location>
        <begin position="21"/>
        <end position="44"/>
    </location>
</feature>
<feature type="domain" description="Mechanosensitive ion channel transmembrane helices 2/3" evidence="10">
    <location>
        <begin position="330"/>
        <end position="368"/>
    </location>
</feature>
<dbReference type="PANTHER" id="PTHR30460:SF0">
    <property type="entry name" value="MODERATE CONDUCTANCE MECHANOSENSITIVE CHANNEL YBIO"/>
    <property type="match status" value="1"/>
</dbReference>
<dbReference type="PANTHER" id="PTHR30460">
    <property type="entry name" value="MODERATE CONDUCTANCE MECHANOSENSITIVE CHANNEL YBIO"/>
    <property type="match status" value="1"/>
</dbReference>
<keyword evidence="5 7" id="KW-1133">Transmembrane helix</keyword>
<dbReference type="InterPro" id="IPR045276">
    <property type="entry name" value="YbiO_bact"/>
</dbReference>
<sequence>MVQFEGVESLTRMFVLVSGELVGIIVGGLLLGLMTRLILGRIGLIPAMRDHPERLAGLRRRIRYVLISACLGLCLGALGLNGYLVFQRTDPYVQTTEWINAIPPDFWLKLALSLAKVIGLVIAGRMVINMLVRLLNSLMGKAKAFEGIRANDESIEVFFSSLTAILSNCIKFLVVIAAAALLSLPGPVAAYLLAALYIYLFFTIGLLVVKAVAAIVDSLDALSKKYSSPDNWLRHYEKLSILIPLFRRCLEYVIYVTVATLVILQLSFIERFAVIGPRLTKVIGIFFISRVIIEIGNILIDRFQQEQKNLTEKERKQRLTLIPLMKSAMKYVVYFTAILLALNAMNFNPAPLLAGAGIIGIVIGLGAQPLINDLVSGLFILFESLYLVGDYIETGQGRGVVESIDIRTTRLRDPGGQQHILRNGQIGDIINFSKRYTFAEVEVGVAYDTDLDLAYTVLAEVGRKIREVNQDVLEDMKVLGLQNFGESELLLRTITRVKPGCHQQVARDLRKLIKEAFDGQGIEIPYARRVLIFKTETEENPLKDNTSSTLSDRMR</sequence>
<organism evidence="11 12">
    <name type="scientific">Pontiella agarivorans</name>
    <dbReference type="NCBI Taxonomy" id="3038953"/>
    <lineage>
        <taxon>Bacteria</taxon>
        <taxon>Pseudomonadati</taxon>
        <taxon>Kiritimatiellota</taxon>
        <taxon>Kiritimatiellia</taxon>
        <taxon>Kiritimatiellales</taxon>
        <taxon>Pontiellaceae</taxon>
        <taxon>Pontiella</taxon>
    </lineage>
</organism>
<evidence type="ECO:0000256" key="5">
    <source>
        <dbReference type="ARBA" id="ARBA00022989"/>
    </source>
</evidence>
<dbReference type="SUPFAM" id="SSF50182">
    <property type="entry name" value="Sm-like ribonucleoproteins"/>
    <property type="match status" value="1"/>
</dbReference>
<name>A0ABU5MVK8_9BACT</name>
<dbReference type="Pfam" id="PF00924">
    <property type="entry name" value="MS_channel_2nd"/>
    <property type="match status" value="1"/>
</dbReference>
<dbReference type="InterPro" id="IPR049278">
    <property type="entry name" value="MS_channel_C"/>
</dbReference>
<dbReference type="Gene3D" id="2.30.30.60">
    <property type="match status" value="1"/>
</dbReference>
<feature type="domain" description="Mechanosensitive ion channel MscS" evidence="8">
    <location>
        <begin position="370"/>
        <end position="434"/>
    </location>
</feature>
<evidence type="ECO:0000256" key="3">
    <source>
        <dbReference type="ARBA" id="ARBA00022475"/>
    </source>
</evidence>
<evidence type="ECO:0000259" key="10">
    <source>
        <dbReference type="Pfam" id="PF21088"/>
    </source>
</evidence>
<reference evidence="11 12" key="1">
    <citation type="journal article" date="2024" name="Appl. Environ. Microbiol.">
        <title>Pontiella agarivorans sp. nov., a novel marine anaerobic bacterium capable of degrading macroalgal polysaccharides and fixing nitrogen.</title>
        <authorList>
            <person name="Liu N."/>
            <person name="Kivenson V."/>
            <person name="Peng X."/>
            <person name="Cui Z."/>
            <person name="Lankiewicz T.S."/>
            <person name="Gosselin K.M."/>
            <person name="English C.J."/>
            <person name="Blair E.M."/>
            <person name="O'Malley M.A."/>
            <person name="Valentine D.L."/>
        </authorList>
    </citation>
    <scope>NUCLEOTIDE SEQUENCE [LARGE SCALE GENOMIC DNA]</scope>
    <source>
        <strain evidence="11 12">NLcol2</strain>
    </source>
</reference>
<feature type="domain" description="Mechanosensitive ion channel MscS C-terminal" evidence="9">
    <location>
        <begin position="440"/>
        <end position="524"/>
    </location>
</feature>
<keyword evidence="4 7" id="KW-0812">Transmembrane</keyword>
<evidence type="ECO:0000313" key="12">
    <source>
        <dbReference type="Proteomes" id="UP001290861"/>
    </source>
</evidence>
<dbReference type="Pfam" id="PF21088">
    <property type="entry name" value="MS_channel_1st"/>
    <property type="match status" value="1"/>
</dbReference>
<dbReference type="EMBL" id="JARVCO010000007">
    <property type="protein sequence ID" value="MDZ8118244.1"/>
    <property type="molecule type" value="Genomic_DNA"/>
</dbReference>
<dbReference type="Proteomes" id="UP001290861">
    <property type="component" value="Unassembled WGS sequence"/>
</dbReference>
<dbReference type="SUPFAM" id="SSF82689">
    <property type="entry name" value="Mechanosensitive channel protein MscS (YggB), C-terminal domain"/>
    <property type="match status" value="1"/>
</dbReference>
<dbReference type="InterPro" id="IPR006685">
    <property type="entry name" value="MscS_channel_2nd"/>
</dbReference>
<dbReference type="Pfam" id="PF21082">
    <property type="entry name" value="MS_channel_3rd"/>
    <property type="match status" value="1"/>
</dbReference>
<dbReference type="InterPro" id="IPR023408">
    <property type="entry name" value="MscS_beta-dom_sf"/>
</dbReference>
<feature type="transmembrane region" description="Helical" evidence="7">
    <location>
        <begin position="157"/>
        <end position="182"/>
    </location>
</feature>
<keyword evidence="12" id="KW-1185">Reference proteome</keyword>
<dbReference type="InterPro" id="IPR011014">
    <property type="entry name" value="MscS_channel_TM-2"/>
</dbReference>
<evidence type="ECO:0000256" key="2">
    <source>
        <dbReference type="ARBA" id="ARBA00008017"/>
    </source>
</evidence>
<dbReference type="InterPro" id="IPR011066">
    <property type="entry name" value="MscS_channel_C_sf"/>
</dbReference>
<comment type="similarity">
    <text evidence="2">Belongs to the MscS (TC 1.A.23) family.</text>
</comment>
<dbReference type="Gene3D" id="1.10.287.1260">
    <property type="match status" value="1"/>
</dbReference>
<protein>
    <submittedName>
        <fullName evidence="11">Mechanosensitive ion channel family protein</fullName>
    </submittedName>
</protein>
<feature type="transmembrane region" description="Helical" evidence="7">
    <location>
        <begin position="106"/>
        <end position="136"/>
    </location>
</feature>
<accession>A0ABU5MVK8</accession>
<evidence type="ECO:0000259" key="8">
    <source>
        <dbReference type="Pfam" id="PF00924"/>
    </source>
</evidence>
<dbReference type="SUPFAM" id="SSF82861">
    <property type="entry name" value="Mechanosensitive channel protein MscS (YggB), transmembrane region"/>
    <property type="match status" value="1"/>
</dbReference>
<comment type="subcellular location">
    <subcellularLocation>
        <location evidence="1">Cell membrane</location>
        <topology evidence="1">Multi-pass membrane protein</topology>
    </subcellularLocation>
</comment>
<keyword evidence="6 7" id="KW-0472">Membrane</keyword>
<dbReference type="RefSeq" id="WP_322608042.1">
    <property type="nucleotide sequence ID" value="NZ_JARVCO010000007.1"/>
</dbReference>
<keyword evidence="3" id="KW-1003">Cell membrane</keyword>
<comment type="caution">
    <text evidence="11">The sequence shown here is derived from an EMBL/GenBank/DDBJ whole genome shotgun (WGS) entry which is preliminary data.</text>
</comment>
<dbReference type="InterPro" id="IPR049142">
    <property type="entry name" value="MS_channel_1st"/>
</dbReference>
<evidence type="ECO:0000256" key="7">
    <source>
        <dbReference type="SAM" id="Phobius"/>
    </source>
</evidence>
<evidence type="ECO:0000313" key="11">
    <source>
        <dbReference type="EMBL" id="MDZ8118244.1"/>
    </source>
</evidence>
<gene>
    <name evidence="11" type="ORF">P9H32_06335</name>
</gene>
<dbReference type="Gene3D" id="3.30.70.100">
    <property type="match status" value="1"/>
</dbReference>
<evidence type="ECO:0000256" key="1">
    <source>
        <dbReference type="ARBA" id="ARBA00004651"/>
    </source>
</evidence>